<comment type="caution">
    <text evidence="2">The sequence shown here is derived from an EMBL/GenBank/DDBJ whole genome shotgun (WGS) entry which is preliminary data.</text>
</comment>
<evidence type="ECO:0000313" key="2">
    <source>
        <dbReference type="EMBL" id="KAJ8964980.1"/>
    </source>
</evidence>
<proteinExistence type="predicted"/>
<dbReference type="Pfam" id="PF11707">
    <property type="entry name" value="Npa1"/>
    <property type="match status" value="1"/>
</dbReference>
<gene>
    <name evidence="2" type="ORF">NQ317_006386</name>
</gene>
<protein>
    <recommendedName>
        <fullName evidence="1">URB1 N-terminal domain-containing protein</fullName>
    </recommendedName>
</protein>
<dbReference type="PANTHER" id="PTHR13500:SF0">
    <property type="entry name" value="NUCLEOLAR PRE-RIBOSOMAL-ASSOCIATED PROTEIN 1"/>
    <property type="match status" value="1"/>
</dbReference>
<accession>A0ABQ9ITB5</accession>
<evidence type="ECO:0000313" key="3">
    <source>
        <dbReference type="Proteomes" id="UP001162164"/>
    </source>
</evidence>
<evidence type="ECO:0000259" key="1">
    <source>
        <dbReference type="Pfam" id="PF11707"/>
    </source>
</evidence>
<dbReference type="InterPro" id="IPR021714">
    <property type="entry name" value="URB1_N"/>
</dbReference>
<dbReference type="EMBL" id="JAPWTJ010002683">
    <property type="protein sequence ID" value="KAJ8964980.1"/>
    <property type="molecule type" value="Genomic_DNA"/>
</dbReference>
<dbReference type="InterPro" id="IPR039844">
    <property type="entry name" value="URB1"/>
</dbReference>
<reference evidence="2" key="1">
    <citation type="journal article" date="2023" name="Insect Mol. Biol.">
        <title>Genome sequencing provides insights into the evolution of gene families encoding plant cell wall-degrading enzymes in longhorned beetles.</title>
        <authorList>
            <person name="Shin N.R."/>
            <person name="Okamura Y."/>
            <person name="Kirsch R."/>
            <person name="Pauchet Y."/>
        </authorList>
    </citation>
    <scope>NUCLEOTIDE SEQUENCE</scope>
    <source>
        <strain evidence="2">MMC_N1</strain>
    </source>
</reference>
<dbReference type="PANTHER" id="PTHR13500">
    <property type="entry name" value="NUCLEOLAR PRERIBOSOMAL-ASSOCIATED PROTEIN 1"/>
    <property type="match status" value="1"/>
</dbReference>
<dbReference type="Proteomes" id="UP001162164">
    <property type="component" value="Unassembled WGS sequence"/>
</dbReference>
<organism evidence="2 3">
    <name type="scientific">Molorchus minor</name>
    <dbReference type="NCBI Taxonomy" id="1323400"/>
    <lineage>
        <taxon>Eukaryota</taxon>
        <taxon>Metazoa</taxon>
        <taxon>Ecdysozoa</taxon>
        <taxon>Arthropoda</taxon>
        <taxon>Hexapoda</taxon>
        <taxon>Insecta</taxon>
        <taxon>Pterygota</taxon>
        <taxon>Neoptera</taxon>
        <taxon>Endopterygota</taxon>
        <taxon>Coleoptera</taxon>
        <taxon>Polyphaga</taxon>
        <taxon>Cucujiformia</taxon>
        <taxon>Chrysomeloidea</taxon>
        <taxon>Cerambycidae</taxon>
        <taxon>Lamiinae</taxon>
        <taxon>Monochamini</taxon>
        <taxon>Molorchus</taxon>
    </lineage>
</organism>
<feature type="domain" description="URB1 N-terminal" evidence="1">
    <location>
        <begin position="2"/>
        <end position="134"/>
    </location>
</feature>
<sequence>MKVFNTLVVKDIVNLYNWKGPAAFRAQKKNKPVTVMVDEYSKSKVNECVHDFLLVLCTSHKYGIIFKDPLVGLGKKHHNALMYTVLESLERPWEHSYACELVTKICGACPDLAKTMWSNLKPFLEPRLTQKWLNAIKFAKTLLKELQPNCIEFSVKELSVYQLAQIVQFLVAPIPILKILLPENQTYELLSVKKAQLYLVSAKSWLSPDDQKKFKIHVTNHITRNFPDGKAILTDWDLSDETSTEIAVNITQSQFLENIFDIIDLYKKLVPQLLDSLNSSNITLTNFLNRIGEICSNEAEVRTLQIKIISIFVDIDQSKFTPNTKSFSVILSLLLKFYYDNRDSSIFDGCLYEINIWINGVLDLKSFDENVAQTLAATLKLTYKNLLEYIEELSKFKSEQSIDHDISEIIENLLNDVTTTENKIIIKHRYLSPMIVGFLRYLSDSDLSKSIKVYSNFVLLNVLHCQTNSEILNKVVQNYDALPKNIKDYFLKWTDGNEIAVVKKSKGELDLFYIFSEEFLTGNINNFLSNNDLSVYSDLPLNLLQASIFYISNLTSSGLVTKHIIENCENFIKHLLNNNLFIETYIIEILGHPILLNNTSFLSLKKRKTTKSLHKIFGKLLSTILRILKKPQKYNNLTNFTDILRLFSLSYEQCFKVLSVLSDIVMSLNDIFGIVLEVLIFSLENFANLCQENSNGKPLTEEMVQNLTSYFEKVCERQEINVDKLSGAFHKYFEVFPHNIGHINSKVLKTILNRNEYSKENISFSTFFLDRNIRCFDSVKNDLDTIISKRGVILPIIDKLVDKNYEEDILKEIFVKM</sequence>
<keyword evidence="3" id="KW-1185">Reference proteome</keyword>
<name>A0ABQ9ITB5_9CUCU</name>